<feature type="region of interest" description="Disordered" evidence="6">
    <location>
        <begin position="1"/>
        <end position="392"/>
    </location>
</feature>
<dbReference type="InterPro" id="IPR051483">
    <property type="entry name" value="MAP7_domain-containing"/>
</dbReference>
<dbReference type="PANTHER" id="PTHR15073">
    <property type="entry name" value="MICROTUBULE-ASSOCIATED PROTEIN"/>
    <property type="match status" value="1"/>
</dbReference>
<dbReference type="GO" id="GO:0000226">
    <property type="term" value="P:microtubule cytoskeleton organization"/>
    <property type="evidence" value="ECO:0007669"/>
    <property type="project" value="InterPro"/>
</dbReference>
<evidence type="ECO:0000313" key="8">
    <source>
        <dbReference type="Proteomes" id="UP001205998"/>
    </source>
</evidence>
<proteinExistence type="inferred from homology"/>
<dbReference type="InterPro" id="IPR008604">
    <property type="entry name" value="MAP7_fam"/>
</dbReference>
<comment type="caution">
    <text evidence="7">The sequence shown here is derived from an EMBL/GenBank/DDBJ whole genome shotgun (WGS) entry which is preliminary data.</text>
</comment>
<keyword evidence="4" id="KW-0175">Coiled coil</keyword>
<dbReference type="EMBL" id="MU551699">
    <property type="protein sequence ID" value="KAI5617717.1"/>
    <property type="molecule type" value="Genomic_DNA"/>
</dbReference>
<evidence type="ECO:0000256" key="3">
    <source>
        <dbReference type="ARBA" id="ARBA00022490"/>
    </source>
</evidence>
<sequence length="519" mass="58408">MDHQPALSPSSQHRSDSSVRENLVFPVLERNEQEHLEALMRRSEDRGSPLEQRHKRWTWGGLPRACEASPSPHRSPYKASPSRAERRKTSSTSGPLEEPQGASTTPKTPQTEKHVGVITESSTKQLESPMTPTKSSSGNKKPSTPKRSKSCKSRIQSPCSPGQYPTSPMRHRAVTPGADSNKRLDAEEKVVESRNSSTLDRKTSRTEKIPKSTSRELGNNAESPVTPTGKAGTTDAEEASRLLSEKRRLARVQKELEEKQRMEEERLKAEELQRKQEEEQKRQEQAAQQAEKERQRQEEERRKKEEDDKRQKERRFKELQDQLDREREEAFQRVQKEAERKQQEREQLKLQEEQERLQRKKKDDTLNESNSSVIDSDSALESADAGQVNGPSIRSSEISTFVEFKNKFPSSITAGSAVINLQPLEAKGSIADDLSDGVQSMDVSPVSRDELMPEYSPVSEGSENLLRNPQPLDLLHLTSQASYSKAGDCNKNLIQSFSSAAADSTLIQSLGSSMDKLTV</sequence>
<feature type="compositionally biased region" description="Basic and acidic residues" evidence="6">
    <location>
        <begin position="238"/>
        <end position="365"/>
    </location>
</feature>
<keyword evidence="3" id="KW-0963">Cytoplasm</keyword>
<evidence type="ECO:0000256" key="6">
    <source>
        <dbReference type="SAM" id="MobiDB-lite"/>
    </source>
</evidence>
<feature type="compositionally biased region" description="Basic and acidic residues" evidence="6">
    <location>
        <begin position="29"/>
        <end position="52"/>
    </location>
</feature>
<evidence type="ECO:0000256" key="2">
    <source>
        <dbReference type="ARBA" id="ARBA00007525"/>
    </source>
</evidence>
<comment type="similarity">
    <text evidence="2">Belongs to the MAP7 family.</text>
</comment>
<feature type="compositionally biased region" description="Basic and acidic residues" evidence="6">
    <location>
        <begin position="180"/>
        <end position="192"/>
    </location>
</feature>
<evidence type="ECO:0000256" key="5">
    <source>
        <dbReference type="ARBA" id="ARBA00023212"/>
    </source>
</evidence>
<feature type="compositionally biased region" description="Basic residues" evidence="6">
    <location>
        <begin position="143"/>
        <end position="152"/>
    </location>
</feature>
<evidence type="ECO:0000256" key="1">
    <source>
        <dbReference type="ARBA" id="ARBA00004245"/>
    </source>
</evidence>
<name>A0AAD5AKB9_SILAS</name>
<dbReference type="Pfam" id="PF05672">
    <property type="entry name" value="MAP7"/>
    <property type="match status" value="1"/>
</dbReference>
<keyword evidence="5" id="KW-0206">Cytoskeleton</keyword>
<dbReference type="Proteomes" id="UP001205998">
    <property type="component" value="Unassembled WGS sequence"/>
</dbReference>
<feature type="compositionally biased region" description="Polar residues" evidence="6">
    <location>
        <begin position="215"/>
        <end position="226"/>
    </location>
</feature>
<dbReference type="PANTHER" id="PTHR15073:SF3">
    <property type="entry name" value="MAP7 DOMAIN-CONTAINING PROTEIN 2"/>
    <property type="match status" value="1"/>
</dbReference>
<comment type="subcellular location">
    <subcellularLocation>
        <location evidence="1">Cytoplasm</location>
        <location evidence="1">Cytoskeleton</location>
    </subcellularLocation>
</comment>
<feature type="compositionally biased region" description="Polar residues" evidence="6">
    <location>
        <begin position="153"/>
        <end position="166"/>
    </location>
</feature>
<feature type="compositionally biased region" description="Polar residues" evidence="6">
    <location>
        <begin position="119"/>
        <end position="142"/>
    </location>
</feature>
<feature type="compositionally biased region" description="Basic and acidic residues" evidence="6">
    <location>
        <begin position="199"/>
        <end position="214"/>
    </location>
</feature>
<protein>
    <submittedName>
        <fullName evidence="7">MAP7 domain-containing protein 2 isoform X2</fullName>
    </submittedName>
</protein>
<dbReference type="AlphaFoldDB" id="A0AAD5AKB9"/>
<organism evidence="7 8">
    <name type="scientific">Silurus asotus</name>
    <name type="common">Amur catfish</name>
    <name type="synonym">Parasilurus asotus</name>
    <dbReference type="NCBI Taxonomy" id="30991"/>
    <lineage>
        <taxon>Eukaryota</taxon>
        <taxon>Metazoa</taxon>
        <taxon>Chordata</taxon>
        <taxon>Craniata</taxon>
        <taxon>Vertebrata</taxon>
        <taxon>Euteleostomi</taxon>
        <taxon>Actinopterygii</taxon>
        <taxon>Neopterygii</taxon>
        <taxon>Teleostei</taxon>
        <taxon>Ostariophysi</taxon>
        <taxon>Siluriformes</taxon>
        <taxon>Siluridae</taxon>
        <taxon>Silurus</taxon>
    </lineage>
</organism>
<evidence type="ECO:0000313" key="7">
    <source>
        <dbReference type="EMBL" id="KAI5617717.1"/>
    </source>
</evidence>
<dbReference type="GO" id="GO:0015630">
    <property type="term" value="C:microtubule cytoskeleton"/>
    <property type="evidence" value="ECO:0007669"/>
    <property type="project" value="InterPro"/>
</dbReference>
<gene>
    <name evidence="7" type="ORF">C0J50_22721</name>
</gene>
<reference evidence="7" key="1">
    <citation type="submission" date="2018-07" db="EMBL/GenBank/DDBJ databases">
        <title>Comparative genomics of catfishes provides insights into carnivory and benthic adaptation.</title>
        <authorList>
            <person name="Zhang Y."/>
            <person name="Wang D."/>
            <person name="Peng Z."/>
            <person name="Zheng S."/>
            <person name="Shao F."/>
            <person name="Tao W."/>
        </authorList>
    </citation>
    <scope>NUCLEOTIDE SEQUENCE</scope>
    <source>
        <strain evidence="7">Chongqing</strain>
    </source>
</reference>
<accession>A0AAD5AKB9</accession>
<evidence type="ECO:0000256" key="4">
    <source>
        <dbReference type="ARBA" id="ARBA00023054"/>
    </source>
</evidence>
<keyword evidence="8" id="KW-1185">Reference proteome</keyword>